<feature type="transmembrane region" description="Helical" evidence="7">
    <location>
        <begin position="39"/>
        <end position="57"/>
    </location>
</feature>
<gene>
    <name evidence="9" type="ORF">ACFQZV_04755</name>
</gene>
<comment type="subcellular location">
    <subcellularLocation>
        <location evidence="1">Cell membrane</location>
        <topology evidence="1">Multi-pass membrane protein</topology>
    </subcellularLocation>
</comment>
<comment type="caution">
    <text evidence="9">The sequence shown here is derived from an EMBL/GenBank/DDBJ whole genome shotgun (WGS) entry which is preliminary data.</text>
</comment>
<keyword evidence="2" id="KW-1003">Cell membrane</keyword>
<keyword evidence="10" id="KW-1185">Reference proteome</keyword>
<evidence type="ECO:0000256" key="4">
    <source>
        <dbReference type="ARBA" id="ARBA00022989"/>
    </source>
</evidence>
<dbReference type="InterPro" id="IPR027379">
    <property type="entry name" value="CLS_N"/>
</dbReference>
<evidence type="ECO:0000256" key="1">
    <source>
        <dbReference type="ARBA" id="ARBA00004651"/>
    </source>
</evidence>
<evidence type="ECO:0000259" key="8">
    <source>
        <dbReference type="Pfam" id="PF13396"/>
    </source>
</evidence>
<feature type="region of interest" description="Disordered" evidence="6">
    <location>
        <begin position="96"/>
        <end position="162"/>
    </location>
</feature>
<keyword evidence="4 7" id="KW-1133">Transmembrane helix</keyword>
<feature type="compositionally biased region" description="Low complexity" evidence="6">
    <location>
        <begin position="119"/>
        <end position="142"/>
    </location>
</feature>
<evidence type="ECO:0000256" key="5">
    <source>
        <dbReference type="ARBA" id="ARBA00023136"/>
    </source>
</evidence>
<accession>A0ABW2ZPR6</accession>
<name>A0ABW2ZPR6_9MICO</name>
<evidence type="ECO:0000256" key="3">
    <source>
        <dbReference type="ARBA" id="ARBA00022692"/>
    </source>
</evidence>
<dbReference type="Pfam" id="PF13396">
    <property type="entry name" value="PLDc_N"/>
    <property type="match status" value="1"/>
</dbReference>
<keyword evidence="5 7" id="KW-0472">Membrane</keyword>
<evidence type="ECO:0000313" key="10">
    <source>
        <dbReference type="Proteomes" id="UP001597042"/>
    </source>
</evidence>
<evidence type="ECO:0000256" key="6">
    <source>
        <dbReference type="SAM" id="MobiDB-lite"/>
    </source>
</evidence>
<organism evidence="9 10">
    <name type="scientific">Microbacterium koreense</name>
    <dbReference type="NCBI Taxonomy" id="323761"/>
    <lineage>
        <taxon>Bacteria</taxon>
        <taxon>Bacillati</taxon>
        <taxon>Actinomycetota</taxon>
        <taxon>Actinomycetes</taxon>
        <taxon>Micrococcales</taxon>
        <taxon>Microbacteriaceae</taxon>
        <taxon>Microbacterium</taxon>
    </lineage>
</organism>
<protein>
    <submittedName>
        <fullName evidence="9">PLD nuclease N-terminal domain-containing protein</fullName>
    </submittedName>
</protein>
<sequence length="162" mass="17162">MVRVLFVLIPLVAAFWVFTIVDCAIQPPTRHRGVRKGAWIAIVILIPVLGGILWLAVGRVRKSAVTVYQAPDDDPEFLSTLSGVTDQDERIRRLEEELAKLDSEDDDPRGQTARDATDAADAPSSPDSDTAPGGSASGGPSANDATGSADDDDTRGQRGAHG</sequence>
<evidence type="ECO:0000256" key="7">
    <source>
        <dbReference type="SAM" id="Phobius"/>
    </source>
</evidence>
<reference evidence="10" key="1">
    <citation type="journal article" date="2019" name="Int. J. Syst. Evol. Microbiol.">
        <title>The Global Catalogue of Microorganisms (GCM) 10K type strain sequencing project: providing services to taxonomists for standard genome sequencing and annotation.</title>
        <authorList>
            <consortium name="The Broad Institute Genomics Platform"/>
            <consortium name="The Broad Institute Genome Sequencing Center for Infectious Disease"/>
            <person name="Wu L."/>
            <person name="Ma J."/>
        </authorList>
    </citation>
    <scope>NUCLEOTIDE SEQUENCE [LARGE SCALE GENOMIC DNA]</scope>
    <source>
        <strain evidence="10">CCUG 50754</strain>
    </source>
</reference>
<dbReference type="EMBL" id="JBHTIM010000001">
    <property type="protein sequence ID" value="MFD0780610.1"/>
    <property type="molecule type" value="Genomic_DNA"/>
</dbReference>
<evidence type="ECO:0000256" key="2">
    <source>
        <dbReference type="ARBA" id="ARBA00022475"/>
    </source>
</evidence>
<feature type="domain" description="Cardiolipin synthase N-terminal" evidence="8">
    <location>
        <begin position="14"/>
        <end position="59"/>
    </location>
</feature>
<dbReference type="Proteomes" id="UP001597042">
    <property type="component" value="Unassembled WGS sequence"/>
</dbReference>
<dbReference type="RefSeq" id="WP_378753231.1">
    <property type="nucleotide sequence ID" value="NZ_JBHSSV010000014.1"/>
</dbReference>
<evidence type="ECO:0000313" key="9">
    <source>
        <dbReference type="EMBL" id="MFD0780610.1"/>
    </source>
</evidence>
<keyword evidence="3 7" id="KW-0812">Transmembrane</keyword>
<proteinExistence type="predicted"/>